<feature type="transmembrane region" description="Helical" evidence="1">
    <location>
        <begin position="161"/>
        <end position="178"/>
    </location>
</feature>
<feature type="transmembrane region" description="Helical" evidence="1">
    <location>
        <begin position="66"/>
        <end position="88"/>
    </location>
</feature>
<sequence>MDTHDEDDAPLDPAEGLAIVAAQRRRVQDADVDDRVLFGTWGALWLVGYAVQWWSAERSPTGTSTAPAGAVFGVLMVVGLVVTLTHVGRRSRGMRGVSRSVGAMIGMTWFTGFMAQALIVAGVVAAGASPELIAVVANGIACLVVGLLYMACGAMWQVRPMYVLGVWIIAAAAAASLVGTPGGYLVMSLAGGGGMLLGAVVAHVARQRA</sequence>
<proteinExistence type="predicted"/>
<keyword evidence="1" id="KW-1133">Transmembrane helix</keyword>
<feature type="transmembrane region" description="Helical" evidence="1">
    <location>
        <begin position="36"/>
        <end position="54"/>
    </location>
</feature>
<evidence type="ECO:0000313" key="2">
    <source>
        <dbReference type="EMBL" id="QCB94935.1"/>
    </source>
</evidence>
<feature type="transmembrane region" description="Helical" evidence="1">
    <location>
        <begin position="132"/>
        <end position="149"/>
    </location>
</feature>
<dbReference type="RefSeq" id="WP_135973872.1">
    <property type="nucleotide sequence ID" value="NZ_CP039291.1"/>
</dbReference>
<keyword evidence="1" id="KW-0812">Transmembrane</keyword>
<dbReference type="OrthoDB" id="3240366at2"/>
<dbReference type="KEGG" id="celz:E5225_16560"/>
<protein>
    <submittedName>
        <fullName evidence="2">Uncharacterized protein</fullName>
    </submittedName>
</protein>
<feature type="transmembrane region" description="Helical" evidence="1">
    <location>
        <begin position="100"/>
        <end position="126"/>
    </location>
</feature>
<dbReference type="EMBL" id="CP039291">
    <property type="protein sequence ID" value="QCB94935.1"/>
    <property type="molecule type" value="Genomic_DNA"/>
</dbReference>
<dbReference type="Proteomes" id="UP000296469">
    <property type="component" value="Chromosome"/>
</dbReference>
<gene>
    <name evidence="2" type="ORF">E5225_16560</name>
</gene>
<keyword evidence="3" id="KW-1185">Reference proteome</keyword>
<name>A0A4V1CN22_9CELL</name>
<accession>A0A4V1CN22</accession>
<reference evidence="2 3" key="1">
    <citation type="submission" date="2019-04" db="EMBL/GenBank/DDBJ databases">
        <title>Isolation and identification of Cellulomonas shaoxiangyii sp. Nov. isolated from feces of the Tibetan antelopes (Pantholops hodgsonii) in the Qinghai-Tibet plateau of China.</title>
        <authorList>
            <person name="Tian Z."/>
        </authorList>
    </citation>
    <scope>NUCLEOTIDE SEQUENCE [LARGE SCALE GENOMIC DNA]</scope>
    <source>
        <strain evidence="2 3">Z28</strain>
    </source>
</reference>
<dbReference type="AlphaFoldDB" id="A0A4V1CN22"/>
<organism evidence="2 3">
    <name type="scientific">Cellulomonas shaoxiangyii</name>
    <dbReference type="NCBI Taxonomy" id="2566013"/>
    <lineage>
        <taxon>Bacteria</taxon>
        <taxon>Bacillati</taxon>
        <taxon>Actinomycetota</taxon>
        <taxon>Actinomycetes</taxon>
        <taxon>Micrococcales</taxon>
        <taxon>Cellulomonadaceae</taxon>
        <taxon>Cellulomonas</taxon>
    </lineage>
</organism>
<evidence type="ECO:0000256" key="1">
    <source>
        <dbReference type="SAM" id="Phobius"/>
    </source>
</evidence>
<feature type="transmembrane region" description="Helical" evidence="1">
    <location>
        <begin position="184"/>
        <end position="205"/>
    </location>
</feature>
<evidence type="ECO:0000313" key="3">
    <source>
        <dbReference type="Proteomes" id="UP000296469"/>
    </source>
</evidence>
<keyword evidence="1" id="KW-0472">Membrane</keyword>